<dbReference type="SUPFAM" id="SSF46955">
    <property type="entry name" value="Putative DNA-binding domain"/>
    <property type="match status" value="1"/>
</dbReference>
<evidence type="ECO:0000256" key="2">
    <source>
        <dbReference type="ARBA" id="ARBA00023125"/>
    </source>
</evidence>
<dbReference type="PANTHER" id="PTHR30204">
    <property type="entry name" value="REDOX-CYCLING DRUG-SENSING TRANSCRIPTIONAL ACTIVATOR SOXR"/>
    <property type="match status" value="1"/>
</dbReference>
<dbReference type="PROSITE" id="PS50937">
    <property type="entry name" value="HTH_MERR_2"/>
    <property type="match status" value="1"/>
</dbReference>
<protein>
    <submittedName>
        <fullName evidence="5">MerR family DNA-binding protein</fullName>
    </submittedName>
</protein>
<keyword evidence="3" id="KW-0804">Transcription</keyword>
<dbReference type="InterPro" id="IPR009061">
    <property type="entry name" value="DNA-bd_dom_put_sf"/>
</dbReference>
<gene>
    <name evidence="5" type="ORF">ACFFJ8_06605</name>
</gene>
<evidence type="ECO:0000256" key="3">
    <source>
        <dbReference type="ARBA" id="ARBA00023163"/>
    </source>
</evidence>
<name>A0ABV6J593_9BACL</name>
<dbReference type="PANTHER" id="PTHR30204:SF94">
    <property type="entry name" value="HEAVY METAL-DEPENDENT TRANSCRIPTIONAL REGULATOR HI_0293-RELATED"/>
    <property type="match status" value="1"/>
</dbReference>
<evidence type="ECO:0000313" key="5">
    <source>
        <dbReference type="EMBL" id="MFC0391043.1"/>
    </source>
</evidence>
<accession>A0ABV6J593</accession>
<evidence type="ECO:0000259" key="4">
    <source>
        <dbReference type="PROSITE" id="PS50937"/>
    </source>
</evidence>
<keyword evidence="2 5" id="KW-0238">DNA-binding</keyword>
<comment type="caution">
    <text evidence="5">The sequence shown here is derived from an EMBL/GenBank/DDBJ whole genome shotgun (WGS) entry which is preliminary data.</text>
</comment>
<organism evidence="5 6">
    <name type="scientific">Paenibacillus mendelii</name>
    <dbReference type="NCBI Taxonomy" id="206163"/>
    <lineage>
        <taxon>Bacteria</taxon>
        <taxon>Bacillati</taxon>
        <taxon>Bacillota</taxon>
        <taxon>Bacilli</taxon>
        <taxon>Bacillales</taxon>
        <taxon>Paenibacillaceae</taxon>
        <taxon>Paenibacillus</taxon>
    </lineage>
</organism>
<dbReference type="Proteomes" id="UP001589818">
    <property type="component" value="Unassembled WGS sequence"/>
</dbReference>
<keyword evidence="6" id="KW-1185">Reference proteome</keyword>
<feature type="domain" description="HTH merR-type" evidence="4">
    <location>
        <begin position="3"/>
        <end position="70"/>
    </location>
</feature>
<dbReference type="GO" id="GO:0003677">
    <property type="term" value="F:DNA binding"/>
    <property type="evidence" value="ECO:0007669"/>
    <property type="project" value="UniProtKB-KW"/>
</dbReference>
<evidence type="ECO:0000256" key="1">
    <source>
        <dbReference type="ARBA" id="ARBA00023015"/>
    </source>
</evidence>
<dbReference type="InterPro" id="IPR047057">
    <property type="entry name" value="MerR_fam"/>
</dbReference>
<dbReference type="EMBL" id="JBHLVF010000010">
    <property type="protein sequence ID" value="MFC0391043.1"/>
    <property type="molecule type" value="Genomic_DNA"/>
</dbReference>
<dbReference type="InterPro" id="IPR015358">
    <property type="entry name" value="Tscrpt_reg_MerR_DNA-bd"/>
</dbReference>
<dbReference type="Pfam" id="PF09278">
    <property type="entry name" value="MerR-DNA-bind"/>
    <property type="match status" value="1"/>
</dbReference>
<dbReference type="RefSeq" id="WP_204818287.1">
    <property type="nucleotide sequence ID" value="NZ_JANHOF010000004.1"/>
</dbReference>
<keyword evidence="1" id="KW-0805">Transcription regulation</keyword>
<dbReference type="SMART" id="SM00422">
    <property type="entry name" value="HTH_MERR"/>
    <property type="match status" value="1"/>
</dbReference>
<reference evidence="5 6" key="1">
    <citation type="submission" date="2024-09" db="EMBL/GenBank/DDBJ databases">
        <authorList>
            <person name="Sun Q."/>
            <person name="Mori K."/>
        </authorList>
    </citation>
    <scope>NUCLEOTIDE SEQUENCE [LARGE SCALE GENOMIC DNA]</scope>
    <source>
        <strain evidence="5 6">CCM 4839</strain>
    </source>
</reference>
<dbReference type="InterPro" id="IPR000551">
    <property type="entry name" value="MerR-type_HTH_dom"/>
</dbReference>
<sequence length="134" mass="15453">MRTLTVSQVAAASNVRMETVRYYERRGLITKPPRSESGYRMFTQVEDIQFIKRAQEIGFTLEEIRGILNLYKSEEFLPSKEMHQLAQAKVQEIDEKINRLQQFKALLEQVTTCPVSMMPLPKSQCPVIQKCKGG</sequence>
<dbReference type="Pfam" id="PF00376">
    <property type="entry name" value="MerR"/>
    <property type="match status" value="1"/>
</dbReference>
<evidence type="ECO:0000313" key="6">
    <source>
        <dbReference type="Proteomes" id="UP001589818"/>
    </source>
</evidence>
<dbReference type="Gene3D" id="1.10.1660.10">
    <property type="match status" value="1"/>
</dbReference>
<proteinExistence type="predicted"/>